<evidence type="ECO:0000256" key="4">
    <source>
        <dbReference type="SAM" id="Phobius"/>
    </source>
</evidence>
<feature type="domain" description="PX" evidence="5">
    <location>
        <begin position="558"/>
        <end position="670"/>
    </location>
</feature>
<gene>
    <name evidence="7" type="ORF">URODEC1_LOCUS59751</name>
</gene>
<feature type="region of interest" description="Disordered" evidence="3">
    <location>
        <begin position="485"/>
        <end position="536"/>
    </location>
</feature>
<comment type="subcellular location">
    <subcellularLocation>
        <location evidence="1">Cytoplasm</location>
    </subcellularLocation>
</comment>
<feature type="region of interest" description="Disordered" evidence="3">
    <location>
        <begin position="311"/>
        <end position="342"/>
    </location>
</feature>
<feature type="region of interest" description="Disordered" evidence="3">
    <location>
        <begin position="74"/>
        <end position="93"/>
    </location>
</feature>
<dbReference type="InterPro" id="IPR051837">
    <property type="entry name" value="SortingNexin/PXDomain-PKLike"/>
</dbReference>
<dbReference type="Pfam" id="PF00787">
    <property type="entry name" value="PX"/>
    <property type="match status" value="1"/>
</dbReference>
<keyword evidence="4" id="KW-1133">Transmembrane helix</keyword>
<dbReference type="Gene3D" id="3.30.1520.10">
    <property type="entry name" value="Phox-like domain"/>
    <property type="match status" value="1"/>
</dbReference>
<dbReference type="EMBL" id="OZ075133">
    <property type="protein sequence ID" value="CAL4989507.1"/>
    <property type="molecule type" value="Genomic_DNA"/>
</dbReference>
<dbReference type="GO" id="GO:0005768">
    <property type="term" value="C:endosome"/>
    <property type="evidence" value="ECO:0007669"/>
    <property type="project" value="UniProtKB-ARBA"/>
</dbReference>
<evidence type="ECO:0000259" key="5">
    <source>
        <dbReference type="PROSITE" id="PS50195"/>
    </source>
</evidence>
<dbReference type="AlphaFoldDB" id="A0ABC9AXD5"/>
<dbReference type="InterPro" id="IPR003114">
    <property type="entry name" value="Phox_assoc"/>
</dbReference>
<dbReference type="PROSITE" id="PS50195">
    <property type="entry name" value="PX"/>
    <property type="match status" value="1"/>
</dbReference>
<evidence type="ECO:0000256" key="1">
    <source>
        <dbReference type="ARBA" id="ARBA00004496"/>
    </source>
</evidence>
<dbReference type="GO" id="GO:0016020">
    <property type="term" value="C:membrane"/>
    <property type="evidence" value="ECO:0007669"/>
    <property type="project" value="UniProtKB-ARBA"/>
</dbReference>
<evidence type="ECO:0000256" key="2">
    <source>
        <dbReference type="ARBA" id="ARBA00022490"/>
    </source>
</evidence>
<evidence type="ECO:0000313" key="7">
    <source>
        <dbReference type="EMBL" id="CAL4989507.1"/>
    </source>
</evidence>
<dbReference type="SMART" id="SM00313">
    <property type="entry name" value="PXA"/>
    <property type="match status" value="1"/>
</dbReference>
<feature type="domain" description="PXA" evidence="6">
    <location>
        <begin position="106"/>
        <end position="289"/>
    </location>
</feature>
<dbReference type="Pfam" id="PF08628">
    <property type="entry name" value="Nexin_C"/>
    <property type="match status" value="1"/>
</dbReference>
<feature type="compositionally biased region" description="Polar residues" evidence="3">
    <location>
        <begin position="74"/>
        <end position="86"/>
    </location>
</feature>
<dbReference type="Pfam" id="PF02194">
    <property type="entry name" value="PXA"/>
    <property type="match status" value="1"/>
</dbReference>
<evidence type="ECO:0000256" key="3">
    <source>
        <dbReference type="SAM" id="MobiDB-lite"/>
    </source>
</evidence>
<dbReference type="SUPFAM" id="SSF64268">
    <property type="entry name" value="PX domain"/>
    <property type="match status" value="1"/>
</dbReference>
<evidence type="ECO:0000313" key="8">
    <source>
        <dbReference type="Proteomes" id="UP001497457"/>
    </source>
</evidence>
<dbReference type="Proteomes" id="UP001497457">
    <property type="component" value="Chromosome 23rd"/>
</dbReference>
<sequence length="1034" mass="117069">MRKRMESVDDLIEEVKLRTVWWALCIFAISYFLTHTSKSMWTNVPMSILILAFLRYLSFKVEFRWREQPARKQTYLSQASKRQLSTNDHRLSTAPPVSRWRRKVGSPSVEAAFESFTENILRDFVLDLWYSDITPDREAPELIRGLILHALGELSGRVKEMNLVDLLTRDMVDLIGNHLDIFRKNQALIGADVMRTLSSEERDERLKQHLIVSQELHPALLSSEHEYKVLQEIVGGIMALLLRPQDAQSPLVRCFSRELMTCLVLQPVMNFASPIYMNELIVYLLNNNDTSNLGGNTNMANTGTVTVVHDRSSYKGGSQGSQKQSKNLTVEPSGLVPGNNSGMRTLVTSEGGKSKVSEDDHGSAIQSRQPDWAVVLDAATKRRSQVLAPENLENMWAIGRNYQKKMIKVDNSSRLKGSVGLDNSPSAGSVGKELASNFNERIVSVDDKYMVNLMQSTNRNAQSAFVTGSHPLALQNKNEVKLKEADQVSYSSKEKTHETSNSAKAQLKRSSSTPDIDKRYLGKSNQPMVSSESGNVRKYQDDKVAGPASHTEVLLHAPKIRCRVVGAYFEKLGSKSFAVYSIAVTDADNKTWFVKRRYRNFERLHRQLKEIPNYSLHLPPKSFLSSSVDDYLVHQRCILLDRYLQDLLSIANIAEQHEVWDFLSESSKNYSAGKSTSVMKTLAVNVDDAMDDIVRQFKGVSDGLKRAVGTPPSSATAQFADNRMSLSWNQEETDNHNLHHRNLETTHSLSDGDSNYEDLTSSVNSGCHSDNELNNKGHTSNDTKHIETYSSFDTQVSEQIEKPVRAYSDSSNMSSLKAFDDLTGIPPEWMPTNVSVPLLNLVDKVFQLKRRGWIRRQVLWISKQILQLVMEDAIDEWIIRQINWLRRDDVIVKVIRWIQDTLWPNGIFFTKLDGYKGNPGTSQFDKQSSGPGTAKKSCASSFEFQLEASRNASEVKKLLLDGTPSTLVSIIGYKQYRRSARDMYYFLQSNVCVKQLAYAMLEQAIVTIFPELHQLIEDIHEKGRKEQASFTYQL</sequence>
<dbReference type="PROSITE" id="PS51207">
    <property type="entry name" value="PXA"/>
    <property type="match status" value="1"/>
</dbReference>
<feature type="compositionally biased region" description="Polar residues" evidence="3">
    <location>
        <begin position="523"/>
        <end position="534"/>
    </location>
</feature>
<organism evidence="7 8">
    <name type="scientific">Urochloa decumbens</name>
    <dbReference type="NCBI Taxonomy" id="240449"/>
    <lineage>
        <taxon>Eukaryota</taxon>
        <taxon>Viridiplantae</taxon>
        <taxon>Streptophyta</taxon>
        <taxon>Embryophyta</taxon>
        <taxon>Tracheophyta</taxon>
        <taxon>Spermatophyta</taxon>
        <taxon>Magnoliopsida</taxon>
        <taxon>Liliopsida</taxon>
        <taxon>Poales</taxon>
        <taxon>Poaceae</taxon>
        <taxon>PACMAD clade</taxon>
        <taxon>Panicoideae</taxon>
        <taxon>Panicodae</taxon>
        <taxon>Paniceae</taxon>
        <taxon>Melinidinae</taxon>
        <taxon>Urochloa</taxon>
    </lineage>
</organism>
<dbReference type="InterPro" id="IPR001683">
    <property type="entry name" value="PX_dom"/>
</dbReference>
<accession>A0ABC9AXD5</accession>
<keyword evidence="2" id="KW-0963">Cytoplasm</keyword>
<dbReference type="InterPro" id="IPR013937">
    <property type="entry name" value="Sorting_nexin_C"/>
</dbReference>
<reference evidence="7 8" key="2">
    <citation type="submission" date="2024-10" db="EMBL/GenBank/DDBJ databases">
        <authorList>
            <person name="Ryan C."/>
        </authorList>
    </citation>
    <scope>NUCLEOTIDE SEQUENCE [LARGE SCALE GENOMIC DNA]</scope>
</reference>
<feature type="transmembrane region" description="Helical" evidence="4">
    <location>
        <begin position="15"/>
        <end position="34"/>
    </location>
</feature>
<dbReference type="InterPro" id="IPR036871">
    <property type="entry name" value="PX_dom_sf"/>
</dbReference>
<dbReference type="SMART" id="SM00312">
    <property type="entry name" value="PX"/>
    <property type="match status" value="1"/>
</dbReference>
<dbReference type="PANTHER" id="PTHR22999:SF23">
    <property type="entry name" value="SORTING NEXIN-16"/>
    <property type="match status" value="1"/>
</dbReference>
<feature type="compositionally biased region" description="Polar residues" evidence="3">
    <location>
        <begin position="499"/>
        <end position="514"/>
    </location>
</feature>
<dbReference type="CDD" id="cd06872">
    <property type="entry name" value="PX_SNX19_like_plant"/>
    <property type="match status" value="1"/>
</dbReference>
<evidence type="ECO:0000259" key="6">
    <source>
        <dbReference type="PROSITE" id="PS51207"/>
    </source>
</evidence>
<keyword evidence="8" id="KW-1185">Reference proteome</keyword>
<feature type="compositionally biased region" description="Basic and acidic residues" evidence="3">
    <location>
        <begin position="485"/>
        <end position="498"/>
    </location>
</feature>
<name>A0ABC9AXD5_9POAL</name>
<dbReference type="PANTHER" id="PTHR22999">
    <property type="entry name" value="PX SERINE/THREONINE KINASE PXK"/>
    <property type="match status" value="1"/>
</dbReference>
<proteinExistence type="predicted"/>
<keyword evidence="4" id="KW-0812">Transmembrane</keyword>
<reference evidence="8" key="1">
    <citation type="submission" date="2024-06" db="EMBL/GenBank/DDBJ databases">
        <authorList>
            <person name="Ryan C."/>
        </authorList>
    </citation>
    <scope>NUCLEOTIDE SEQUENCE [LARGE SCALE GENOMIC DNA]</scope>
</reference>
<keyword evidence="4" id="KW-0472">Membrane</keyword>
<protein>
    <submittedName>
        <fullName evidence="7">Uncharacterized protein</fullName>
    </submittedName>
</protein>